<dbReference type="Gene3D" id="1.20.1280.170">
    <property type="entry name" value="Exocyst complex component Exo70"/>
    <property type="match status" value="1"/>
</dbReference>
<proteinExistence type="inferred from homology"/>
<dbReference type="PANTHER" id="PTHR12542">
    <property type="entry name" value="EXOCYST COMPLEX PROTEIN EXO70"/>
    <property type="match status" value="1"/>
</dbReference>
<dbReference type="Pfam" id="PF20669">
    <property type="entry name" value="Exo70_N"/>
    <property type="match status" value="1"/>
</dbReference>
<accession>A0AAE1WKJ9</accession>
<dbReference type="PANTHER" id="PTHR12542:SF7">
    <property type="entry name" value="EXOCYST SUBUNIT EXO70 FAMILY PROTEIN"/>
    <property type="match status" value="1"/>
</dbReference>
<comment type="function">
    <text evidence="3">Component of the exocyst complex.</text>
</comment>
<keyword evidence="6" id="KW-1185">Reference proteome</keyword>
<evidence type="ECO:0000256" key="1">
    <source>
        <dbReference type="ARBA" id="ARBA00006756"/>
    </source>
</evidence>
<reference evidence="5" key="2">
    <citation type="journal article" date="2024" name="Plant">
        <title>Genomic evolution and insights into agronomic trait innovations of Sesamum species.</title>
        <authorList>
            <person name="Miao H."/>
            <person name="Wang L."/>
            <person name="Qu L."/>
            <person name="Liu H."/>
            <person name="Sun Y."/>
            <person name="Le M."/>
            <person name="Wang Q."/>
            <person name="Wei S."/>
            <person name="Zheng Y."/>
            <person name="Lin W."/>
            <person name="Duan Y."/>
            <person name="Cao H."/>
            <person name="Xiong S."/>
            <person name="Wang X."/>
            <person name="Wei L."/>
            <person name="Li C."/>
            <person name="Ma Q."/>
            <person name="Ju M."/>
            <person name="Zhao R."/>
            <person name="Li G."/>
            <person name="Mu C."/>
            <person name="Tian Q."/>
            <person name="Mei H."/>
            <person name="Zhang T."/>
            <person name="Gao T."/>
            <person name="Zhang H."/>
        </authorList>
    </citation>
    <scope>NUCLEOTIDE SEQUENCE</scope>
    <source>
        <strain evidence="5">K16</strain>
    </source>
</reference>
<dbReference type="GO" id="GO:0005546">
    <property type="term" value="F:phosphatidylinositol-4,5-bisphosphate binding"/>
    <property type="evidence" value="ECO:0007669"/>
    <property type="project" value="InterPro"/>
</dbReference>
<feature type="domain" description="Exocyst complex subunit Exo70 C-terminal" evidence="4">
    <location>
        <begin position="398"/>
        <end position="537"/>
    </location>
</feature>
<gene>
    <name evidence="5" type="ORF">Sango_1659200</name>
</gene>
<comment type="similarity">
    <text evidence="1 3">Belongs to the EXO70 family.</text>
</comment>
<dbReference type="InterPro" id="IPR016159">
    <property type="entry name" value="Cullin_repeat-like_dom_sf"/>
</dbReference>
<keyword evidence="2 3" id="KW-0813">Transport</keyword>
<dbReference type="GO" id="GO:0015031">
    <property type="term" value="P:protein transport"/>
    <property type="evidence" value="ECO:0007669"/>
    <property type="project" value="UniProtKB-KW"/>
</dbReference>
<evidence type="ECO:0000256" key="2">
    <source>
        <dbReference type="ARBA" id="ARBA00022448"/>
    </source>
</evidence>
<sequence>MEPPELTAASAAEKIILRWDSTASEDAREKMIFTGDRHEIDRYLDAVDELQKSMSSATLSDSSSSSSAASSTLQIAMARLEDEFRNILLFHTSPIEAKSLTESTNSELTSQEFELREEIEDTSFDKQFEHQESNSSTTSSCYKSTSSIREVDLIPSDAVYDLRCIAERMIAAGYLRECIQRLEWETLETKIRRWIRAAKICVRVLFASERRLCEQIFEGLGNSADDACFMETIKGPAIQLFNFAEAISISRRSPEKLFKILDLHDALSDLLPDIETVFESKSSESIRVQSVEILSRLAEAARGILSEFENAVLREPSKVPVPGGTLHPLTRYVMNYISLISDYKQTLIELIVSKPSTGPRYSSDPSVPDMDFSEFEGQASTLALHLIWIIVICSSIWMIKGSPELREMIGDDYLRKLTGKFRLAATNYQRATWVRVLHCLRDEGLHVSGSFSSGVSKSALRERFKAFNAMFEEVHRTQATWLVPDTQLREELRISISEKLIPAYRSFLGRFRSHIESGRHPENYIKYSVEDLENAVLDFFEGYPVSQHLRRRSQ</sequence>
<feature type="domain" description="Exocyst complex subunit Exo70 C-terminal" evidence="4">
    <location>
        <begin position="193"/>
        <end position="391"/>
    </location>
</feature>
<dbReference type="GO" id="GO:0006887">
    <property type="term" value="P:exocytosis"/>
    <property type="evidence" value="ECO:0007669"/>
    <property type="project" value="UniProtKB-KW"/>
</dbReference>
<dbReference type="InterPro" id="IPR004140">
    <property type="entry name" value="Exo70"/>
</dbReference>
<dbReference type="EMBL" id="JACGWL010000009">
    <property type="protein sequence ID" value="KAK4395049.1"/>
    <property type="molecule type" value="Genomic_DNA"/>
</dbReference>
<organism evidence="5 6">
    <name type="scientific">Sesamum angolense</name>
    <dbReference type="NCBI Taxonomy" id="2727404"/>
    <lineage>
        <taxon>Eukaryota</taxon>
        <taxon>Viridiplantae</taxon>
        <taxon>Streptophyta</taxon>
        <taxon>Embryophyta</taxon>
        <taxon>Tracheophyta</taxon>
        <taxon>Spermatophyta</taxon>
        <taxon>Magnoliopsida</taxon>
        <taxon>eudicotyledons</taxon>
        <taxon>Gunneridae</taxon>
        <taxon>Pentapetalae</taxon>
        <taxon>asterids</taxon>
        <taxon>lamiids</taxon>
        <taxon>Lamiales</taxon>
        <taxon>Pedaliaceae</taxon>
        <taxon>Sesamum</taxon>
    </lineage>
</organism>
<evidence type="ECO:0000313" key="5">
    <source>
        <dbReference type="EMBL" id="KAK4395049.1"/>
    </source>
</evidence>
<dbReference type="SUPFAM" id="SSF74788">
    <property type="entry name" value="Cullin repeat-like"/>
    <property type="match status" value="1"/>
</dbReference>
<name>A0AAE1WKJ9_9LAMI</name>
<dbReference type="Proteomes" id="UP001289374">
    <property type="component" value="Unassembled WGS sequence"/>
</dbReference>
<evidence type="ECO:0000259" key="4">
    <source>
        <dbReference type="Pfam" id="PF03081"/>
    </source>
</evidence>
<protein>
    <recommendedName>
        <fullName evidence="3">Exocyst subunit Exo70 family protein</fullName>
    </recommendedName>
</protein>
<dbReference type="InterPro" id="IPR046364">
    <property type="entry name" value="Exo70_C"/>
</dbReference>
<dbReference type="AlphaFoldDB" id="A0AAE1WKJ9"/>
<keyword evidence="3" id="KW-0653">Protein transport</keyword>
<evidence type="ECO:0000313" key="6">
    <source>
        <dbReference type="Proteomes" id="UP001289374"/>
    </source>
</evidence>
<dbReference type="GO" id="GO:0000145">
    <property type="term" value="C:exocyst"/>
    <property type="evidence" value="ECO:0007669"/>
    <property type="project" value="InterPro"/>
</dbReference>
<dbReference type="Pfam" id="PF03081">
    <property type="entry name" value="Exo70_C"/>
    <property type="match status" value="2"/>
</dbReference>
<reference evidence="5" key="1">
    <citation type="submission" date="2020-06" db="EMBL/GenBank/DDBJ databases">
        <authorList>
            <person name="Li T."/>
            <person name="Hu X."/>
            <person name="Zhang T."/>
            <person name="Song X."/>
            <person name="Zhang H."/>
            <person name="Dai N."/>
            <person name="Sheng W."/>
            <person name="Hou X."/>
            <person name="Wei L."/>
        </authorList>
    </citation>
    <scope>NUCLEOTIDE SEQUENCE</scope>
    <source>
        <strain evidence="5">K16</strain>
        <tissue evidence="5">Leaf</tissue>
    </source>
</reference>
<evidence type="ECO:0000256" key="3">
    <source>
        <dbReference type="RuleBase" id="RU365026"/>
    </source>
</evidence>
<comment type="caution">
    <text evidence="5">The sequence shown here is derived from an EMBL/GenBank/DDBJ whole genome shotgun (WGS) entry which is preliminary data.</text>
</comment>
<keyword evidence="3" id="KW-0268">Exocytosis</keyword>